<evidence type="ECO:0000313" key="4">
    <source>
        <dbReference type="Proteomes" id="UP001064933"/>
    </source>
</evidence>
<keyword evidence="4" id="KW-1185">Reference proteome</keyword>
<feature type="signal peptide" evidence="2">
    <location>
        <begin position="1"/>
        <end position="23"/>
    </location>
</feature>
<feature type="chain" id="PRO_5046172316" description="Secreted protein" evidence="2">
    <location>
        <begin position="24"/>
        <end position="278"/>
    </location>
</feature>
<evidence type="ECO:0008006" key="5">
    <source>
        <dbReference type="Google" id="ProtNLM"/>
    </source>
</evidence>
<sequence>MFKTHFCLGIRIALVTVIPVATVATLPWGQDEDGQTTLTAGESVKPYSFEKIHTHPETPSPSLPTAQRPLTIGANVERLIHSKDPVRMLEAAGLVSQCVQLESFERSGQILAAQMRRQALFAGERGTCDSLTPLHRQAYAGWIVSAAEARVPGAAQAMLDVGPHGNFADLQLRPNDPLVAQWLKDVSDLLRSDAKDGDANAAATLAEMSREPAYAVNDEVAAVGYDLATVRLLRAQQSREGKRMAREADQKLRQMSDADRDRALSIADSIIRPISDTP</sequence>
<evidence type="ECO:0000256" key="2">
    <source>
        <dbReference type="SAM" id="SignalP"/>
    </source>
</evidence>
<name>A0ABY6B555_9BURK</name>
<reference evidence="3" key="1">
    <citation type="submission" date="2022-10" db="EMBL/GenBank/DDBJ databases">
        <title>Characterization and whole genome sequencing of a new Roseateles species, isolated from fresh water.</title>
        <authorList>
            <person name="Guliayeva D.Y."/>
            <person name="Akhremchuk A.E."/>
            <person name="Sikolenko M.A."/>
            <person name="Valentovich L.N."/>
            <person name="Sidarenka A.V."/>
        </authorList>
    </citation>
    <scope>NUCLEOTIDE SEQUENCE</scope>
    <source>
        <strain evidence="3">BIM B-1768</strain>
    </source>
</reference>
<feature type="region of interest" description="Disordered" evidence="1">
    <location>
        <begin position="238"/>
        <end position="260"/>
    </location>
</feature>
<accession>A0ABY6B555</accession>
<dbReference type="RefSeq" id="WP_261759877.1">
    <property type="nucleotide sequence ID" value="NZ_CP104562.2"/>
</dbReference>
<evidence type="ECO:0000313" key="3">
    <source>
        <dbReference type="EMBL" id="UXH80059.1"/>
    </source>
</evidence>
<dbReference type="EMBL" id="CP104562">
    <property type="protein sequence ID" value="UXH80059.1"/>
    <property type="molecule type" value="Genomic_DNA"/>
</dbReference>
<proteinExistence type="predicted"/>
<evidence type="ECO:0000256" key="1">
    <source>
        <dbReference type="SAM" id="MobiDB-lite"/>
    </source>
</evidence>
<dbReference type="Proteomes" id="UP001064933">
    <property type="component" value="Chromosome"/>
</dbReference>
<protein>
    <recommendedName>
        <fullName evidence="5">Secreted protein</fullName>
    </recommendedName>
</protein>
<gene>
    <name evidence="3" type="ORF">N4261_09330</name>
</gene>
<organism evidence="3 4">
    <name type="scientific">Roseateles amylovorans</name>
    <dbReference type="NCBI Taxonomy" id="2978473"/>
    <lineage>
        <taxon>Bacteria</taxon>
        <taxon>Pseudomonadati</taxon>
        <taxon>Pseudomonadota</taxon>
        <taxon>Betaproteobacteria</taxon>
        <taxon>Burkholderiales</taxon>
        <taxon>Sphaerotilaceae</taxon>
        <taxon>Roseateles</taxon>
    </lineage>
</organism>
<keyword evidence="2" id="KW-0732">Signal</keyword>